<accession>A0AAD4AK68</accession>
<sequence>MFSNAAFIGMDKSDSSISMPVQRVTKPVYIAHYQGSGIDLSTSDMSQLNSFHSQLYRYEFNNIRTSTIGEDITLDGEIVWVDVKNKMRSNAFKINAHGKHLGDTAALSYKVHSDPEMEVWVGTMMLHMPRSGPATGYWMTIHHDKDPAKTGPFSMGTINVDRITNIERHTY</sequence>
<gene>
    <name evidence="1" type="ORF">PCIT_a0182</name>
</gene>
<comment type="caution">
    <text evidence="1">The sequence shown here is derived from an EMBL/GenBank/DDBJ whole genome shotgun (WGS) entry which is preliminary data.</text>
</comment>
<reference evidence="1" key="2">
    <citation type="submission" date="2015-03" db="EMBL/GenBank/DDBJ databases">
        <title>Genome sequence of Pseudoalteromonas citrea.</title>
        <authorList>
            <person name="Xie B.-B."/>
            <person name="Rong J.-C."/>
            <person name="Qin Q.-L."/>
            <person name="Zhang Y.-Z."/>
        </authorList>
    </citation>
    <scope>NUCLEOTIDE SEQUENCE</scope>
    <source>
        <strain evidence="1">DSM 8771</strain>
    </source>
</reference>
<dbReference type="EMBL" id="AHBZ03000014">
    <property type="protein sequence ID" value="KAF7773848.1"/>
    <property type="molecule type" value="Genomic_DNA"/>
</dbReference>
<evidence type="ECO:0000313" key="1">
    <source>
        <dbReference type="EMBL" id="KAF7773848.1"/>
    </source>
</evidence>
<reference evidence="1" key="1">
    <citation type="journal article" date="2012" name="J. Bacteriol.">
        <title>Genome sequences of type strains of seven species of the marine bacterium Pseudoalteromonas.</title>
        <authorList>
            <person name="Xie B.B."/>
            <person name="Shu Y.L."/>
            <person name="Qin Q.L."/>
            <person name="Rong J.C."/>
            <person name="Zhang X.Y."/>
            <person name="Chen X.L."/>
            <person name="Shi M."/>
            <person name="He H.L."/>
            <person name="Zhou B.C."/>
            <person name="Zhang Y.Z."/>
        </authorList>
    </citation>
    <scope>NUCLEOTIDE SEQUENCE</scope>
    <source>
        <strain evidence="1">DSM 8771</strain>
    </source>
</reference>
<evidence type="ECO:0000313" key="2">
    <source>
        <dbReference type="Proteomes" id="UP000016487"/>
    </source>
</evidence>
<proteinExistence type="predicted"/>
<dbReference type="RefSeq" id="WP_162144419.1">
    <property type="nucleotide sequence ID" value="NZ_AHBZ03000014.1"/>
</dbReference>
<organism evidence="1 2">
    <name type="scientific">Pseudoalteromonas citrea</name>
    <dbReference type="NCBI Taxonomy" id="43655"/>
    <lineage>
        <taxon>Bacteria</taxon>
        <taxon>Pseudomonadati</taxon>
        <taxon>Pseudomonadota</taxon>
        <taxon>Gammaproteobacteria</taxon>
        <taxon>Alteromonadales</taxon>
        <taxon>Pseudoalteromonadaceae</taxon>
        <taxon>Pseudoalteromonas</taxon>
    </lineage>
</organism>
<dbReference type="AlphaFoldDB" id="A0AAD4AK68"/>
<name>A0AAD4AK68_9GAMM</name>
<dbReference type="Proteomes" id="UP000016487">
    <property type="component" value="Unassembled WGS sequence"/>
</dbReference>
<protein>
    <submittedName>
        <fullName evidence="1">Uncharacterized protein</fullName>
    </submittedName>
</protein>